<sequence length="299" mass="33065">MDRLQSLAILVKTVEFGSISAAANELDISSQLAGKHIRHLEQTLGIKLLNRTTRKQSLSDSGRIFYEHAKTILAEFEAAEMMIAETRSTARGRLRISAPVTFGSRALAPELPEYLADHPEVSVDLSLSNRPVDLIEDGFDVVFRTGELPDSSLAARRLAPLRLVLCAAPEYLKSASPILTPEDLKEHECLVFSHTSLRANWNFNGPNGPIEIPIKGRFATDSGEALRAAAVSGMGVLLQPLELVSDELVSGRLRRILQDYEPPARQLHALYAADRRMTPKLRTFLDFSVRKFGKPKVSQ</sequence>
<dbReference type="PANTHER" id="PTHR30537:SF5">
    <property type="entry name" value="HTH-TYPE TRANSCRIPTIONAL ACTIVATOR TTDR-RELATED"/>
    <property type="match status" value="1"/>
</dbReference>
<dbReference type="Gene3D" id="1.10.10.10">
    <property type="entry name" value="Winged helix-like DNA-binding domain superfamily/Winged helix DNA-binding domain"/>
    <property type="match status" value="1"/>
</dbReference>
<dbReference type="Gene3D" id="3.40.190.290">
    <property type="match status" value="1"/>
</dbReference>
<keyword evidence="2" id="KW-0805">Transcription regulation</keyword>
<keyword evidence="4" id="KW-0804">Transcription</keyword>
<dbReference type="GO" id="GO:0003700">
    <property type="term" value="F:DNA-binding transcription factor activity"/>
    <property type="evidence" value="ECO:0007669"/>
    <property type="project" value="InterPro"/>
</dbReference>
<comment type="similarity">
    <text evidence="1">Belongs to the LysR transcriptional regulatory family.</text>
</comment>
<dbReference type="Pfam" id="PF00126">
    <property type="entry name" value="HTH_1"/>
    <property type="match status" value="1"/>
</dbReference>
<dbReference type="AlphaFoldDB" id="A0A256EYP5"/>
<dbReference type="EMBL" id="NNRL01000168">
    <property type="protein sequence ID" value="OYR07748.1"/>
    <property type="molecule type" value="Genomic_DNA"/>
</dbReference>
<dbReference type="PANTHER" id="PTHR30537">
    <property type="entry name" value="HTH-TYPE TRANSCRIPTIONAL REGULATOR"/>
    <property type="match status" value="1"/>
</dbReference>
<evidence type="ECO:0000259" key="5">
    <source>
        <dbReference type="PROSITE" id="PS50931"/>
    </source>
</evidence>
<dbReference type="FunFam" id="3.40.190.290:FF:000001">
    <property type="entry name" value="Transcriptional regulator, LysR family"/>
    <property type="match status" value="1"/>
</dbReference>
<feature type="domain" description="HTH lysR-type" evidence="5">
    <location>
        <begin position="1"/>
        <end position="59"/>
    </location>
</feature>
<reference evidence="6 7" key="1">
    <citation type="submission" date="2017-07" db="EMBL/GenBank/DDBJ databases">
        <title>Phylogenetic study on the rhizospheric bacterium Ochrobactrum sp. A44.</title>
        <authorList>
            <person name="Krzyzanowska D.M."/>
            <person name="Ossowicki A."/>
            <person name="Rajewska M."/>
            <person name="Maciag T."/>
            <person name="Kaczynski Z."/>
            <person name="Czerwicka M."/>
            <person name="Jafra S."/>
        </authorList>
    </citation>
    <scope>NUCLEOTIDE SEQUENCE [LARGE SCALE GENOMIC DNA]</scope>
    <source>
        <strain evidence="6 7">OgA9a</strain>
    </source>
</reference>
<evidence type="ECO:0000256" key="1">
    <source>
        <dbReference type="ARBA" id="ARBA00009437"/>
    </source>
</evidence>
<dbReference type="SUPFAM" id="SSF46785">
    <property type="entry name" value="Winged helix' DNA-binding domain"/>
    <property type="match status" value="1"/>
</dbReference>
<proteinExistence type="inferred from homology"/>
<name>A0A256EYP5_9HYPH</name>
<evidence type="ECO:0000313" key="6">
    <source>
        <dbReference type="EMBL" id="OYR07748.1"/>
    </source>
</evidence>
<dbReference type="FunFam" id="1.10.10.10:FF:000001">
    <property type="entry name" value="LysR family transcriptional regulator"/>
    <property type="match status" value="1"/>
</dbReference>
<gene>
    <name evidence="6" type="ORF">CEV33_3536</name>
</gene>
<dbReference type="PROSITE" id="PS50931">
    <property type="entry name" value="HTH_LYSR"/>
    <property type="match status" value="1"/>
</dbReference>
<dbReference type="SUPFAM" id="SSF53850">
    <property type="entry name" value="Periplasmic binding protein-like II"/>
    <property type="match status" value="1"/>
</dbReference>
<dbReference type="Proteomes" id="UP000216478">
    <property type="component" value="Unassembled WGS sequence"/>
</dbReference>
<accession>A0A256EYP5</accession>
<dbReference type="OrthoDB" id="9786526at2"/>
<dbReference type="Pfam" id="PF03466">
    <property type="entry name" value="LysR_substrate"/>
    <property type="match status" value="1"/>
</dbReference>
<dbReference type="GO" id="GO:0006351">
    <property type="term" value="P:DNA-templated transcription"/>
    <property type="evidence" value="ECO:0007669"/>
    <property type="project" value="TreeGrafter"/>
</dbReference>
<organism evidence="6 7">
    <name type="scientific">Brucella grignonensis</name>
    <dbReference type="NCBI Taxonomy" id="94627"/>
    <lineage>
        <taxon>Bacteria</taxon>
        <taxon>Pseudomonadati</taxon>
        <taxon>Pseudomonadota</taxon>
        <taxon>Alphaproteobacteria</taxon>
        <taxon>Hyphomicrobiales</taxon>
        <taxon>Brucellaceae</taxon>
        <taxon>Brucella/Ochrobactrum group</taxon>
        <taxon>Brucella</taxon>
    </lineage>
</organism>
<dbReference type="InterPro" id="IPR036390">
    <property type="entry name" value="WH_DNA-bd_sf"/>
</dbReference>
<evidence type="ECO:0000313" key="7">
    <source>
        <dbReference type="Proteomes" id="UP000216478"/>
    </source>
</evidence>
<keyword evidence="3" id="KW-0238">DNA-binding</keyword>
<protein>
    <submittedName>
        <fullName evidence="6">LysR substrate binding domain protein</fullName>
    </submittedName>
</protein>
<evidence type="ECO:0000256" key="3">
    <source>
        <dbReference type="ARBA" id="ARBA00023125"/>
    </source>
</evidence>
<dbReference type="InterPro" id="IPR000847">
    <property type="entry name" value="LysR_HTH_N"/>
</dbReference>
<evidence type="ECO:0000256" key="4">
    <source>
        <dbReference type="ARBA" id="ARBA00023163"/>
    </source>
</evidence>
<dbReference type="GO" id="GO:0043565">
    <property type="term" value="F:sequence-specific DNA binding"/>
    <property type="evidence" value="ECO:0007669"/>
    <property type="project" value="TreeGrafter"/>
</dbReference>
<dbReference type="CDD" id="cd08477">
    <property type="entry name" value="PBP2_CrgA_like_8"/>
    <property type="match status" value="1"/>
</dbReference>
<dbReference type="InterPro" id="IPR036388">
    <property type="entry name" value="WH-like_DNA-bd_sf"/>
</dbReference>
<keyword evidence="7" id="KW-1185">Reference proteome</keyword>
<dbReference type="InterPro" id="IPR005119">
    <property type="entry name" value="LysR_subst-bd"/>
</dbReference>
<evidence type="ECO:0000256" key="2">
    <source>
        <dbReference type="ARBA" id="ARBA00023015"/>
    </source>
</evidence>
<dbReference type="InterPro" id="IPR058163">
    <property type="entry name" value="LysR-type_TF_proteobact-type"/>
</dbReference>
<comment type="caution">
    <text evidence="6">The sequence shown here is derived from an EMBL/GenBank/DDBJ whole genome shotgun (WGS) entry which is preliminary data.</text>
</comment>